<accession>A0A3M9NRY3</accession>
<dbReference type="Pfam" id="PF02311">
    <property type="entry name" value="AraC_binding"/>
    <property type="match status" value="1"/>
</dbReference>
<dbReference type="PANTHER" id="PTHR43280">
    <property type="entry name" value="ARAC-FAMILY TRANSCRIPTIONAL REGULATOR"/>
    <property type="match status" value="1"/>
</dbReference>
<keyword evidence="1" id="KW-0805">Transcription regulation</keyword>
<evidence type="ECO:0000256" key="3">
    <source>
        <dbReference type="ARBA" id="ARBA00023163"/>
    </source>
</evidence>
<dbReference type="EMBL" id="RJJR01000001">
    <property type="protein sequence ID" value="RNI40215.1"/>
    <property type="molecule type" value="Genomic_DNA"/>
</dbReference>
<evidence type="ECO:0000313" key="6">
    <source>
        <dbReference type="Proteomes" id="UP000267223"/>
    </source>
</evidence>
<dbReference type="AlphaFoldDB" id="A0A3M9NRY3"/>
<sequence>MTNYYKYLPTSAEDEKWGLYVLSAGCNRIDAHVDYPAPEHPVHHYFNWSKGRILDEYQIIYIAAGNGLFESANCKQQPIREGSIIFLFPGEWHRFKPNPRTGWDEFWVGFKGLIIENIIQQHFLSKKNAVQEIGLSEEVIQLFTNIIGITKEEKTGYQPLVSGIVMHLLGEVHSLGKQKLYTGEEITESIIKRARIIFRTNIEQDINIEKVANELCVSYAWFRKTFKTYTGIAPHQYLIQLKIEKAKMLLANRSRSIKEIAFSLNFESAFYFSKLFKEKVGVSPKEYRKNLER</sequence>
<dbReference type="OrthoDB" id="9782911at2"/>
<proteinExistence type="predicted"/>
<dbReference type="PROSITE" id="PS00041">
    <property type="entry name" value="HTH_ARAC_FAMILY_1"/>
    <property type="match status" value="1"/>
</dbReference>
<dbReference type="Gene3D" id="1.10.10.60">
    <property type="entry name" value="Homeodomain-like"/>
    <property type="match status" value="2"/>
</dbReference>
<dbReference type="InterPro" id="IPR037923">
    <property type="entry name" value="HTH-like"/>
</dbReference>
<dbReference type="GO" id="GO:0043565">
    <property type="term" value="F:sequence-specific DNA binding"/>
    <property type="evidence" value="ECO:0007669"/>
    <property type="project" value="InterPro"/>
</dbReference>
<dbReference type="SMART" id="SM00342">
    <property type="entry name" value="HTH_ARAC"/>
    <property type="match status" value="1"/>
</dbReference>
<dbReference type="Pfam" id="PF12833">
    <property type="entry name" value="HTH_18"/>
    <property type="match status" value="1"/>
</dbReference>
<dbReference type="PROSITE" id="PS01124">
    <property type="entry name" value="HTH_ARAC_FAMILY_2"/>
    <property type="match status" value="1"/>
</dbReference>
<evidence type="ECO:0000259" key="4">
    <source>
        <dbReference type="PROSITE" id="PS01124"/>
    </source>
</evidence>
<dbReference type="Proteomes" id="UP000267223">
    <property type="component" value="Unassembled WGS sequence"/>
</dbReference>
<keyword evidence="3" id="KW-0804">Transcription</keyword>
<evidence type="ECO:0000313" key="5">
    <source>
        <dbReference type="EMBL" id="RNI40215.1"/>
    </source>
</evidence>
<dbReference type="InterPro" id="IPR018062">
    <property type="entry name" value="HTH_AraC-typ_CS"/>
</dbReference>
<feature type="domain" description="HTH araC/xylS-type" evidence="4">
    <location>
        <begin position="192"/>
        <end position="290"/>
    </location>
</feature>
<organism evidence="5 6">
    <name type="scientific">Hanamia caeni</name>
    <dbReference type="NCBI Taxonomy" id="2294116"/>
    <lineage>
        <taxon>Bacteria</taxon>
        <taxon>Pseudomonadati</taxon>
        <taxon>Bacteroidota</taxon>
        <taxon>Chitinophagia</taxon>
        <taxon>Chitinophagales</taxon>
        <taxon>Chitinophagaceae</taxon>
        <taxon>Hanamia</taxon>
    </lineage>
</organism>
<comment type="caution">
    <text evidence="5">The sequence shown here is derived from an EMBL/GenBank/DDBJ whole genome shotgun (WGS) entry which is preliminary data.</text>
</comment>
<dbReference type="RefSeq" id="WP_123119106.1">
    <property type="nucleotide sequence ID" value="NZ_RJJR01000001.1"/>
</dbReference>
<reference evidence="5 6" key="1">
    <citation type="submission" date="2018-11" db="EMBL/GenBank/DDBJ databases">
        <title>Draft genome sequence of Ferruginibacter sp. BO-59.</title>
        <authorList>
            <person name="Im W.T."/>
        </authorList>
    </citation>
    <scope>NUCLEOTIDE SEQUENCE [LARGE SCALE GENOMIC DNA]</scope>
    <source>
        <strain evidence="5 6">BO-59</strain>
    </source>
</reference>
<name>A0A3M9NRY3_9BACT</name>
<dbReference type="GO" id="GO:0003700">
    <property type="term" value="F:DNA-binding transcription factor activity"/>
    <property type="evidence" value="ECO:0007669"/>
    <property type="project" value="InterPro"/>
</dbReference>
<gene>
    <name evidence="5" type="ORF">EFY79_02650</name>
</gene>
<dbReference type="PRINTS" id="PR00032">
    <property type="entry name" value="HTHARAC"/>
</dbReference>
<dbReference type="InterPro" id="IPR020449">
    <property type="entry name" value="Tscrpt_reg_AraC-type_HTH"/>
</dbReference>
<dbReference type="SUPFAM" id="SSF51215">
    <property type="entry name" value="Regulatory protein AraC"/>
    <property type="match status" value="1"/>
</dbReference>
<dbReference type="InterPro" id="IPR018060">
    <property type="entry name" value="HTH_AraC"/>
</dbReference>
<evidence type="ECO:0000256" key="1">
    <source>
        <dbReference type="ARBA" id="ARBA00023015"/>
    </source>
</evidence>
<dbReference type="InterPro" id="IPR003313">
    <property type="entry name" value="AraC-bd"/>
</dbReference>
<keyword evidence="6" id="KW-1185">Reference proteome</keyword>
<evidence type="ECO:0000256" key="2">
    <source>
        <dbReference type="ARBA" id="ARBA00023125"/>
    </source>
</evidence>
<dbReference type="PANTHER" id="PTHR43280:SF30">
    <property type="entry name" value="MMSAB OPERON REGULATORY PROTEIN"/>
    <property type="match status" value="1"/>
</dbReference>
<protein>
    <submittedName>
        <fullName evidence="5">AraC family transcriptional regulator</fullName>
    </submittedName>
</protein>
<keyword evidence="2" id="KW-0238">DNA-binding</keyword>
<dbReference type="SUPFAM" id="SSF46689">
    <property type="entry name" value="Homeodomain-like"/>
    <property type="match status" value="2"/>
</dbReference>
<dbReference type="InterPro" id="IPR009057">
    <property type="entry name" value="Homeodomain-like_sf"/>
</dbReference>